<dbReference type="PROSITE" id="PS50878">
    <property type="entry name" value="RT_POL"/>
    <property type="match status" value="1"/>
</dbReference>
<name>A0A2U2XB98_9FLAO</name>
<dbReference type="CDD" id="cd01646">
    <property type="entry name" value="RT_Bac_retron_I"/>
    <property type="match status" value="1"/>
</dbReference>
<evidence type="ECO:0000313" key="3">
    <source>
        <dbReference type="EMBL" id="PWH85074.1"/>
    </source>
</evidence>
<comment type="caution">
    <text evidence="3">The sequence shown here is derived from an EMBL/GenBank/DDBJ whole genome shotgun (WGS) entry which is preliminary data.</text>
</comment>
<evidence type="ECO:0000259" key="2">
    <source>
        <dbReference type="PROSITE" id="PS50878"/>
    </source>
</evidence>
<reference evidence="3 4" key="1">
    <citation type="submission" date="2018-05" db="EMBL/GenBank/DDBJ databases">
        <title>Brumimicrobium oceani sp. nov., isolated from coastal sediment.</title>
        <authorList>
            <person name="Kou Y."/>
        </authorList>
    </citation>
    <scope>NUCLEOTIDE SEQUENCE [LARGE SCALE GENOMIC DNA]</scope>
    <source>
        <strain evidence="3 4">C305</strain>
    </source>
</reference>
<dbReference type="OrthoDB" id="9780724at2"/>
<evidence type="ECO:0000313" key="4">
    <source>
        <dbReference type="Proteomes" id="UP000245370"/>
    </source>
</evidence>
<dbReference type="Pfam" id="PF00078">
    <property type="entry name" value="RVT_1"/>
    <property type="match status" value="1"/>
</dbReference>
<evidence type="ECO:0000256" key="1">
    <source>
        <dbReference type="ARBA" id="ARBA00034120"/>
    </source>
</evidence>
<keyword evidence="4" id="KW-1185">Reference proteome</keyword>
<dbReference type="PANTHER" id="PTHR34047">
    <property type="entry name" value="NUCLEAR INTRON MATURASE 1, MITOCHONDRIAL-RELATED"/>
    <property type="match status" value="1"/>
</dbReference>
<dbReference type="RefSeq" id="WP_109359775.1">
    <property type="nucleotide sequence ID" value="NZ_QFRJ01000008.1"/>
</dbReference>
<accession>A0A2U2XB98</accession>
<feature type="domain" description="Reverse transcriptase" evidence="2">
    <location>
        <begin position="49"/>
        <end position="307"/>
    </location>
</feature>
<dbReference type="SUPFAM" id="SSF56672">
    <property type="entry name" value="DNA/RNA polymerases"/>
    <property type="match status" value="1"/>
</dbReference>
<comment type="similarity">
    <text evidence="1">Belongs to the bacterial reverse transcriptase family.</text>
</comment>
<proteinExistence type="inferred from homology"/>
<dbReference type="AlphaFoldDB" id="A0A2U2XB98"/>
<gene>
    <name evidence="3" type="ORF">DIT68_10560</name>
</gene>
<reference evidence="3 4" key="2">
    <citation type="submission" date="2018-05" db="EMBL/GenBank/DDBJ databases">
        <authorList>
            <person name="Lanie J.A."/>
            <person name="Ng W.-L."/>
            <person name="Kazmierczak K.M."/>
            <person name="Andrzejewski T.M."/>
            <person name="Davidsen T.M."/>
            <person name="Wayne K.J."/>
            <person name="Tettelin H."/>
            <person name="Glass J.I."/>
            <person name="Rusch D."/>
            <person name="Podicherti R."/>
            <person name="Tsui H.-C.T."/>
            <person name="Winkler M.E."/>
        </authorList>
    </citation>
    <scope>NUCLEOTIDE SEQUENCE [LARGE SCALE GENOMIC DNA]</scope>
    <source>
        <strain evidence="3 4">C305</strain>
    </source>
</reference>
<dbReference type="InterPro" id="IPR043502">
    <property type="entry name" value="DNA/RNA_pol_sf"/>
</dbReference>
<dbReference type="PANTHER" id="PTHR34047:SF8">
    <property type="entry name" value="PROTEIN YKFC"/>
    <property type="match status" value="1"/>
</dbReference>
<dbReference type="Proteomes" id="UP000245370">
    <property type="component" value="Unassembled WGS sequence"/>
</dbReference>
<dbReference type="InterPro" id="IPR051083">
    <property type="entry name" value="GrpII_Intron_Splice-Mob/Def"/>
</dbReference>
<dbReference type="EMBL" id="QFRJ01000008">
    <property type="protein sequence ID" value="PWH85074.1"/>
    <property type="molecule type" value="Genomic_DNA"/>
</dbReference>
<protein>
    <recommendedName>
        <fullName evidence="2">Reverse transcriptase domain-containing protein</fullName>
    </recommendedName>
</protein>
<sequence>MQLSLFDIPQPKIELEELFTAYFECRKNKRNTANALAFEIDYENSLVQLGEEINSGTYKIDRSIAFIVDKPVKREIFAADFRDRVVHHLIIGKLNHLFEKQFIHDSYSCRVEKGTHIGIQRVDRFIRQCSANYTKDCYILKLDLQGFFMSINKNILFAKLEKFIKEKYQSTDKDLLIKLCKQIILNAPTKNCIIKGYKSDWDNLPQTKSLFHSKPNCGLPIGNLTSQVFANFYMDSFDHFVKHNLKIRYYGRYVDDFVIVHEDKEYLKKLIPILSEYLQTELQTTIHPKKIYLQHYGKGVQFLGTVIKPNRIYIGNRTKGNFFNAIEKQNKIVLDNKPTKEEKAAFLSSMNSYLGIMKHYKTYNLRKRMIFKRLSGYWFNHVYLSGGIAKFVLKERPVKKNQRNAK</sequence>
<organism evidence="3 4">
    <name type="scientific">Brumimicrobium oceani</name>
    <dbReference type="NCBI Taxonomy" id="2100725"/>
    <lineage>
        <taxon>Bacteria</taxon>
        <taxon>Pseudomonadati</taxon>
        <taxon>Bacteroidota</taxon>
        <taxon>Flavobacteriia</taxon>
        <taxon>Flavobacteriales</taxon>
        <taxon>Crocinitomicaceae</taxon>
        <taxon>Brumimicrobium</taxon>
    </lineage>
</organism>
<dbReference type="InterPro" id="IPR000477">
    <property type="entry name" value="RT_dom"/>
</dbReference>